<keyword evidence="10" id="KW-1185">Reference proteome</keyword>
<evidence type="ECO:0000313" key="10">
    <source>
        <dbReference type="Proteomes" id="UP000238350"/>
    </source>
</evidence>
<dbReference type="GeneID" id="36515614"/>
<dbReference type="GO" id="GO:0007005">
    <property type="term" value="P:mitochondrion organization"/>
    <property type="evidence" value="ECO:0007669"/>
    <property type="project" value="InterPro"/>
</dbReference>
<evidence type="ECO:0000259" key="7">
    <source>
        <dbReference type="Pfam" id="PF10644"/>
    </source>
</evidence>
<gene>
    <name evidence="9" type="ORF">B9G98_01866</name>
</gene>
<dbReference type="PANTHER" id="PTHR13391:SF0">
    <property type="entry name" value="PROTEIN MISATO HOMOLOG 1"/>
    <property type="match status" value="1"/>
</dbReference>
<dbReference type="InterPro" id="IPR019605">
    <property type="entry name" value="Misato_II_tubulin-like"/>
</dbReference>
<reference evidence="9 10" key="1">
    <citation type="submission" date="2017-04" db="EMBL/GenBank/DDBJ databases">
        <title>Genome sequencing of [Candida] sorbophila.</title>
        <authorList>
            <person name="Ahn J.O."/>
        </authorList>
    </citation>
    <scope>NUCLEOTIDE SEQUENCE [LARGE SCALE GENOMIC DNA]</scope>
    <source>
        <strain evidence="9 10">DS02</strain>
    </source>
</reference>
<evidence type="ECO:0000256" key="6">
    <source>
        <dbReference type="ARBA" id="ARBA00023128"/>
    </source>
</evidence>
<dbReference type="Proteomes" id="UP000238350">
    <property type="component" value="Unassembled WGS sequence"/>
</dbReference>
<comment type="function">
    <text evidence="1">Involved in the partitioning of the mitochondrial organelle and mitochondrial DNA (mtDNA) inheritance.</text>
</comment>
<keyword evidence="6" id="KW-0496">Mitochondrion</keyword>
<dbReference type="InterPro" id="IPR029209">
    <property type="entry name" value="DML1/Misato_tubulin"/>
</dbReference>
<dbReference type="EMBL" id="NDIQ01000021">
    <property type="protein sequence ID" value="PRT54246.1"/>
    <property type="molecule type" value="Genomic_DNA"/>
</dbReference>
<dbReference type="OrthoDB" id="271881at2759"/>
<organism evidence="9 10">
    <name type="scientific">Wickerhamiella sorbophila</name>
    <dbReference type="NCBI Taxonomy" id="45607"/>
    <lineage>
        <taxon>Eukaryota</taxon>
        <taxon>Fungi</taxon>
        <taxon>Dikarya</taxon>
        <taxon>Ascomycota</taxon>
        <taxon>Saccharomycotina</taxon>
        <taxon>Dipodascomycetes</taxon>
        <taxon>Dipodascales</taxon>
        <taxon>Trichomonascaceae</taxon>
        <taxon>Wickerhamiella</taxon>
    </lineage>
</organism>
<accession>A0A2T0FGX9</accession>
<evidence type="ECO:0000313" key="9">
    <source>
        <dbReference type="EMBL" id="PRT54246.1"/>
    </source>
</evidence>
<comment type="subcellular location">
    <subcellularLocation>
        <location evidence="2">Mitochondrion</location>
    </subcellularLocation>
</comment>
<dbReference type="Pfam" id="PF10644">
    <property type="entry name" value="Misat_Tub_SegII"/>
    <property type="match status" value="1"/>
</dbReference>
<evidence type="ECO:0000259" key="8">
    <source>
        <dbReference type="Pfam" id="PF14881"/>
    </source>
</evidence>
<evidence type="ECO:0000256" key="1">
    <source>
        <dbReference type="ARBA" id="ARBA00003757"/>
    </source>
</evidence>
<comment type="similarity">
    <text evidence="3">Belongs to the misato family.</text>
</comment>
<dbReference type="SUPFAM" id="SSF52490">
    <property type="entry name" value="Tubulin nucleotide-binding domain-like"/>
    <property type="match status" value="1"/>
</dbReference>
<proteinExistence type="inferred from homology"/>
<protein>
    <recommendedName>
        <fullName evidence="4">Protein DML1</fullName>
    </recommendedName>
    <alternativeName>
        <fullName evidence="5">Protein dml1</fullName>
    </alternativeName>
</protein>
<sequence>MHEIIHLSLGPQANHVNGQFYDLQSNYFVYTDEEAANSLVDPSVRFVAGKEYTPRAGFWDFRGGFGKRLRYNSNYEPHQTAEELGEQVERLQVLDDVKIQHADLYWAANLKFPLHPKQQFELLDWEFDPIEAPYGKPRGSPQNESANSFMTFAQGQDQYNVVDTEFHHEYLDSTVRRLFEQCDNLSGINILTDFTGWGGFTVGLLEPLRDDFSQKVPVFSWASGAWSLKTQFRAIIDSYLETVLGLTEFSDLVIPLKLDRGSSFAENAEKINLLFETVGVVSSLRKNRVSMATVVQDLTIGSNANIVTGTTNYQDLVPTDLSGEKVESKTGFLRPSTTLSPSQQTSLWDQNLNPQRLVENGTYAHRIHKHYVPQSRSAPDSYLYAELSLNDGIKKLQNLVGFNHDLKVRVLDLVENYRWGYESDSDEIE</sequence>
<dbReference type="Gene3D" id="3.40.50.1440">
    <property type="entry name" value="Tubulin/FtsZ, GTPase domain"/>
    <property type="match status" value="1"/>
</dbReference>
<evidence type="ECO:0000256" key="2">
    <source>
        <dbReference type="ARBA" id="ARBA00004173"/>
    </source>
</evidence>
<evidence type="ECO:0000256" key="5">
    <source>
        <dbReference type="ARBA" id="ARBA00022030"/>
    </source>
</evidence>
<feature type="domain" description="DML1/Misato tubulin" evidence="8">
    <location>
        <begin position="143"/>
        <end position="227"/>
    </location>
</feature>
<dbReference type="PANTHER" id="PTHR13391">
    <property type="entry name" value="MITOCHONDRIAL DISTRIBUTION REGULATOR MISATO"/>
    <property type="match status" value="1"/>
</dbReference>
<dbReference type="GO" id="GO:0005739">
    <property type="term" value="C:mitochondrion"/>
    <property type="evidence" value="ECO:0007669"/>
    <property type="project" value="UniProtKB-SubCell"/>
</dbReference>
<dbReference type="InterPro" id="IPR036525">
    <property type="entry name" value="Tubulin/FtsZ_GTPase_sf"/>
</dbReference>
<comment type="caution">
    <text evidence="9">The sequence shown here is derived from an EMBL/GenBank/DDBJ whole genome shotgun (WGS) entry which is preliminary data.</text>
</comment>
<dbReference type="InterPro" id="IPR049942">
    <property type="entry name" value="DML1/Misato"/>
</dbReference>
<feature type="domain" description="Misato Segment II tubulin-like" evidence="7">
    <location>
        <begin position="2"/>
        <end position="82"/>
    </location>
</feature>
<dbReference type="RefSeq" id="XP_024664191.1">
    <property type="nucleotide sequence ID" value="XM_024808423.1"/>
</dbReference>
<evidence type="ECO:0000256" key="3">
    <source>
        <dbReference type="ARBA" id="ARBA00008507"/>
    </source>
</evidence>
<dbReference type="AlphaFoldDB" id="A0A2T0FGX9"/>
<name>A0A2T0FGX9_9ASCO</name>
<dbReference type="Pfam" id="PF14881">
    <property type="entry name" value="Tubulin_3"/>
    <property type="match status" value="1"/>
</dbReference>
<evidence type="ECO:0000256" key="4">
    <source>
        <dbReference type="ARBA" id="ARBA00014097"/>
    </source>
</evidence>